<dbReference type="PANTHER" id="PTHR15469">
    <property type="entry name" value="NADH-UBIQUINONE OXIDOREDUCTASE B15 SUBUNIT"/>
    <property type="match status" value="1"/>
</dbReference>
<evidence type="ECO:0000256" key="8">
    <source>
        <dbReference type="ARBA" id="ARBA00022982"/>
    </source>
</evidence>
<dbReference type="PANTHER" id="PTHR15469:SF0">
    <property type="entry name" value="NADH DEHYDROGENASE [UBIQUINONE] 1 BETA SUBCOMPLEX SUBUNIT 4"/>
    <property type="match status" value="1"/>
</dbReference>
<evidence type="ECO:0000313" key="16">
    <source>
        <dbReference type="RefSeq" id="XP_002735590.1"/>
    </source>
</evidence>
<organism evidence="15 16">
    <name type="scientific">Saccoglossus kowalevskii</name>
    <name type="common">Acorn worm</name>
    <dbReference type="NCBI Taxonomy" id="10224"/>
    <lineage>
        <taxon>Eukaryota</taxon>
        <taxon>Metazoa</taxon>
        <taxon>Hemichordata</taxon>
        <taxon>Enteropneusta</taxon>
        <taxon>Harrimaniidae</taxon>
        <taxon>Saccoglossus</taxon>
    </lineage>
</organism>
<keyword evidence="5" id="KW-0679">Respiratory chain</keyword>
<dbReference type="InterPro" id="IPR009866">
    <property type="entry name" value="NADH_UbQ_OxRdtase_NDUFB4_su"/>
</dbReference>
<keyword evidence="15" id="KW-1185">Reference proteome</keyword>
<evidence type="ECO:0000256" key="10">
    <source>
        <dbReference type="ARBA" id="ARBA00023128"/>
    </source>
</evidence>
<keyword evidence="8" id="KW-0249">Electron transport</keyword>
<evidence type="ECO:0000256" key="1">
    <source>
        <dbReference type="ARBA" id="ARBA00004434"/>
    </source>
</evidence>
<dbReference type="Pfam" id="PF07225">
    <property type="entry name" value="NDUF_B4"/>
    <property type="match status" value="1"/>
</dbReference>
<feature type="transmembrane region" description="Helical" evidence="14">
    <location>
        <begin position="69"/>
        <end position="88"/>
    </location>
</feature>
<dbReference type="RefSeq" id="XP_002735590.1">
    <property type="nucleotide sequence ID" value="XM_002735544.2"/>
</dbReference>
<accession>A0ABM0GRB2</accession>
<keyword evidence="6 14" id="KW-0812">Transmembrane</keyword>
<evidence type="ECO:0000256" key="11">
    <source>
        <dbReference type="ARBA" id="ARBA00023136"/>
    </source>
</evidence>
<evidence type="ECO:0000256" key="12">
    <source>
        <dbReference type="ARBA" id="ARBA00030212"/>
    </source>
</evidence>
<evidence type="ECO:0000256" key="4">
    <source>
        <dbReference type="ARBA" id="ARBA00022448"/>
    </source>
</evidence>
<sequence length="111" mass="13103">MADYTGIPSDVKRAEFERAEIRNQLRREFQRQRQNPHITGRIEEPAVQRWAMARAQGYSYFKATPKTSILGFLVIVVPPVSLFALFHYDRKRREEMYDKGVQQRPYNLLSA</sequence>
<evidence type="ECO:0000256" key="5">
    <source>
        <dbReference type="ARBA" id="ARBA00022660"/>
    </source>
</evidence>
<keyword evidence="10" id="KW-0496">Mitochondrion</keyword>
<evidence type="ECO:0000256" key="3">
    <source>
        <dbReference type="ARBA" id="ARBA00018681"/>
    </source>
</evidence>
<dbReference type="Proteomes" id="UP000694865">
    <property type="component" value="Unplaced"/>
</dbReference>
<comment type="similarity">
    <text evidence="2">Belongs to the complex I NDUFB4 subunit family.</text>
</comment>
<name>A0ABM0GRB2_SACKO</name>
<gene>
    <name evidence="16" type="primary">LOC100370512</name>
</gene>
<evidence type="ECO:0000256" key="9">
    <source>
        <dbReference type="ARBA" id="ARBA00022989"/>
    </source>
</evidence>
<protein>
    <recommendedName>
        <fullName evidence="3">NADH dehydrogenase [ubiquinone] 1 beta subcomplex subunit 4</fullName>
    </recommendedName>
    <alternativeName>
        <fullName evidence="12">Complex I-B15</fullName>
    </alternativeName>
    <alternativeName>
        <fullName evidence="13">NADH-ubiquinone oxidoreductase B15 subunit</fullName>
    </alternativeName>
</protein>
<evidence type="ECO:0000256" key="13">
    <source>
        <dbReference type="ARBA" id="ARBA00030987"/>
    </source>
</evidence>
<evidence type="ECO:0000256" key="14">
    <source>
        <dbReference type="SAM" id="Phobius"/>
    </source>
</evidence>
<proteinExistence type="inferred from homology"/>
<keyword evidence="9 14" id="KW-1133">Transmembrane helix</keyword>
<evidence type="ECO:0000313" key="15">
    <source>
        <dbReference type="Proteomes" id="UP000694865"/>
    </source>
</evidence>
<evidence type="ECO:0000256" key="2">
    <source>
        <dbReference type="ARBA" id="ARBA00007260"/>
    </source>
</evidence>
<keyword evidence="4" id="KW-0813">Transport</keyword>
<evidence type="ECO:0000256" key="6">
    <source>
        <dbReference type="ARBA" id="ARBA00022692"/>
    </source>
</evidence>
<reference evidence="16" key="1">
    <citation type="submission" date="2025-08" db="UniProtKB">
        <authorList>
            <consortium name="RefSeq"/>
        </authorList>
    </citation>
    <scope>IDENTIFICATION</scope>
    <source>
        <tissue evidence="16">Testes</tissue>
    </source>
</reference>
<comment type="subcellular location">
    <subcellularLocation>
        <location evidence="1">Mitochondrion inner membrane</location>
        <topology evidence="1">Single-pass membrane protein</topology>
    </subcellularLocation>
</comment>
<dbReference type="GeneID" id="100370512"/>
<keyword evidence="7" id="KW-0999">Mitochondrion inner membrane</keyword>
<keyword evidence="11 14" id="KW-0472">Membrane</keyword>
<evidence type="ECO:0000256" key="7">
    <source>
        <dbReference type="ARBA" id="ARBA00022792"/>
    </source>
</evidence>